<dbReference type="Gene3D" id="2.40.128.270">
    <property type="match status" value="1"/>
</dbReference>
<protein>
    <submittedName>
        <fullName evidence="2">META domain-containing protein</fullName>
    </submittedName>
</protein>
<evidence type="ECO:0000313" key="2">
    <source>
        <dbReference type="EMBL" id="MBF4629932.1"/>
    </source>
</evidence>
<dbReference type="EMBL" id="JADKRP010000001">
    <property type="protein sequence ID" value="MBF4629932.1"/>
    <property type="molecule type" value="Genomic_DNA"/>
</dbReference>
<evidence type="ECO:0000259" key="1">
    <source>
        <dbReference type="Pfam" id="PF03724"/>
    </source>
</evidence>
<dbReference type="Pfam" id="PF03724">
    <property type="entry name" value="META"/>
    <property type="match status" value="1"/>
</dbReference>
<dbReference type="InterPro" id="IPR038670">
    <property type="entry name" value="HslJ-like_sf"/>
</dbReference>
<gene>
    <name evidence="2" type="ORF">ITJ42_01735</name>
</gene>
<accession>A0A8I0S5N4</accession>
<comment type="caution">
    <text evidence="2">The sequence shown here is derived from an EMBL/GenBank/DDBJ whole genome shotgun (WGS) entry which is preliminary data.</text>
</comment>
<sequence length="151" mass="15383">MTPMPTAARIPARRRSGRPRGAAVVAVAALALVPLAGCAPVSDVRGNWHLVSGSDAAGDLDVGDALITMRVGGGEVSGRGPCNDYSGPMAARGDGMLGGIVAGAIGCEDDGLEARYLQDLSRVSSLEVDDGHLVATGPDDVRLEYAERSRG</sequence>
<organism evidence="2 3">
    <name type="scientific">Clavibacter phaseoli</name>
    <dbReference type="NCBI Taxonomy" id="1734031"/>
    <lineage>
        <taxon>Bacteria</taxon>
        <taxon>Bacillati</taxon>
        <taxon>Actinomycetota</taxon>
        <taxon>Actinomycetes</taxon>
        <taxon>Micrococcales</taxon>
        <taxon>Microbacteriaceae</taxon>
        <taxon>Clavibacter</taxon>
    </lineage>
</organism>
<evidence type="ECO:0000313" key="3">
    <source>
        <dbReference type="Proteomes" id="UP000634579"/>
    </source>
</evidence>
<dbReference type="InterPro" id="IPR005184">
    <property type="entry name" value="DUF306_Meta_HslJ"/>
</dbReference>
<proteinExistence type="predicted"/>
<name>A0A8I0S5N4_9MICO</name>
<feature type="domain" description="DUF306" evidence="1">
    <location>
        <begin position="46"/>
        <end position="140"/>
    </location>
</feature>
<dbReference type="Proteomes" id="UP000634579">
    <property type="component" value="Unassembled WGS sequence"/>
</dbReference>
<keyword evidence="3" id="KW-1185">Reference proteome</keyword>
<reference evidence="2 3" key="1">
    <citation type="submission" date="2020-10" db="EMBL/GenBank/DDBJ databases">
        <title>Draft genome sequences of plant-associated actinobacteria.</title>
        <authorList>
            <person name="Tarlachkov S.V."/>
            <person name="Starodumova I.P."/>
            <person name="Dorofeeva L.V."/>
            <person name="Prisyazhnaya N.V."/>
            <person name="Roubtsova T.V."/>
            <person name="Chizhov V.N."/>
            <person name="Nadler S.A."/>
            <person name="Subbotin S.A."/>
            <person name="Evtushenko L.I."/>
        </authorList>
    </citation>
    <scope>NUCLEOTIDE SEQUENCE [LARGE SCALE GENOMIC DNA]</scope>
    <source>
        <strain evidence="2 3">VKM Ac-2886</strain>
    </source>
</reference>
<dbReference type="AlphaFoldDB" id="A0A8I0S5N4"/>